<dbReference type="EMBL" id="AJIL01000096">
    <property type="protein sequence ID" value="KNE95474.1"/>
    <property type="molecule type" value="Genomic_DNA"/>
</dbReference>
<organism evidence="2 3">
    <name type="scientific">Puccinia striiformis f. sp. tritici PST-78</name>
    <dbReference type="NCBI Taxonomy" id="1165861"/>
    <lineage>
        <taxon>Eukaryota</taxon>
        <taxon>Fungi</taxon>
        <taxon>Dikarya</taxon>
        <taxon>Basidiomycota</taxon>
        <taxon>Pucciniomycotina</taxon>
        <taxon>Pucciniomycetes</taxon>
        <taxon>Pucciniales</taxon>
        <taxon>Pucciniaceae</taxon>
        <taxon>Puccinia</taxon>
    </lineage>
</organism>
<evidence type="ECO:0000313" key="2">
    <source>
        <dbReference type="EMBL" id="KNE95474.1"/>
    </source>
</evidence>
<dbReference type="Proteomes" id="UP000054564">
    <property type="component" value="Unassembled WGS sequence"/>
</dbReference>
<name>A0A0L0V933_9BASI</name>
<reference evidence="3" key="1">
    <citation type="submission" date="2014-03" db="EMBL/GenBank/DDBJ databases">
        <title>The Genome Sequence of Puccinia striiformis f. sp. tritici PST-78.</title>
        <authorList>
            <consortium name="The Broad Institute Genome Sequencing Platform"/>
            <person name="Cuomo C."/>
            <person name="Hulbert S."/>
            <person name="Chen X."/>
            <person name="Walker B."/>
            <person name="Young S.K."/>
            <person name="Zeng Q."/>
            <person name="Gargeya S."/>
            <person name="Fitzgerald M."/>
            <person name="Haas B."/>
            <person name="Abouelleil A."/>
            <person name="Alvarado L."/>
            <person name="Arachchi H.M."/>
            <person name="Berlin A.M."/>
            <person name="Chapman S.B."/>
            <person name="Goldberg J."/>
            <person name="Griggs A."/>
            <person name="Gujja S."/>
            <person name="Hansen M."/>
            <person name="Howarth C."/>
            <person name="Imamovic A."/>
            <person name="Larimer J."/>
            <person name="McCowan C."/>
            <person name="Montmayeur A."/>
            <person name="Murphy C."/>
            <person name="Neiman D."/>
            <person name="Pearson M."/>
            <person name="Priest M."/>
            <person name="Roberts A."/>
            <person name="Saif S."/>
            <person name="Shea T."/>
            <person name="Sisk P."/>
            <person name="Sykes S."/>
            <person name="Wortman J."/>
            <person name="Nusbaum C."/>
            <person name="Birren B."/>
        </authorList>
    </citation>
    <scope>NUCLEOTIDE SEQUENCE [LARGE SCALE GENOMIC DNA]</scope>
    <source>
        <strain evidence="3">race PST-78</strain>
    </source>
</reference>
<sequence length="127" mass="14080">MDLVSFQRKSEGPNVRSTGDPGATRAANYLVRTCVSVYAHLSTPAEHVPRMPTLETEAEQRLAINQRIDMIGERLVAQGYFGDVIWKRGKWPARPPPSLSPSRSPETHPARFQGHQKNQSEGLMATG</sequence>
<comment type="caution">
    <text evidence="2">The sequence shown here is derived from an EMBL/GenBank/DDBJ whole genome shotgun (WGS) entry which is preliminary data.</text>
</comment>
<feature type="region of interest" description="Disordered" evidence="1">
    <location>
        <begin position="1"/>
        <end position="21"/>
    </location>
</feature>
<accession>A0A0L0V933</accession>
<proteinExistence type="predicted"/>
<keyword evidence="3" id="KW-1185">Reference proteome</keyword>
<dbReference type="AlphaFoldDB" id="A0A0L0V933"/>
<evidence type="ECO:0000256" key="1">
    <source>
        <dbReference type="SAM" id="MobiDB-lite"/>
    </source>
</evidence>
<feature type="region of interest" description="Disordered" evidence="1">
    <location>
        <begin position="91"/>
        <end position="127"/>
    </location>
</feature>
<evidence type="ECO:0000313" key="3">
    <source>
        <dbReference type="Proteomes" id="UP000054564"/>
    </source>
</evidence>
<protein>
    <submittedName>
        <fullName evidence="2">Uncharacterized protein</fullName>
    </submittedName>
</protein>
<gene>
    <name evidence="2" type="ORF">PSTG_11186</name>
</gene>